<dbReference type="EMBL" id="QXTG01000002">
    <property type="protein sequence ID" value="RIX27892.1"/>
    <property type="molecule type" value="Genomic_DNA"/>
</dbReference>
<dbReference type="RefSeq" id="WP_119482201.1">
    <property type="nucleotide sequence ID" value="NZ_QXTG01000002.1"/>
</dbReference>
<keyword evidence="1" id="KW-0812">Transmembrane</keyword>
<feature type="transmembrane region" description="Helical" evidence="1">
    <location>
        <begin position="219"/>
        <end position="239"/>
    </location>
</feature>
<organism evidence="2 3">
    <name type="scientific">Amnibacterium setariae</name>
    <dbReference type="NCBI Taxonomy" id="2306585"/>
    <lineage>
        <taxon>Bacteria</taxon>
        <taxon>Bacillati</taxon>
        <taxon>Actinomycetota</taxon>
        <taxon>Actinomycetes</taxon>
        <taxon>Micrococcales</taxon>
        <taxon>Microbacteriaceae</taxon>
        <taxon>Amnibacterium</taxon>
    </lineage>
</organism>
<feature type="transmembrane region" description="Helical" evidence="1">
    <location>
        <begin position="164"/>
        <end position="188"/>
    </location>
</feature>
<comment type="caution">
    <text evidence="2">The sequence shown here is derived from an EMBL/GenBank/DDBJ whole genome shotgun (WGS) entry which is preliminary data.</text>
</comment>
<dbReference type="Proteomes" id="UP000265742">
    <property type="component" value="Unassembled WGS sequence"/>
</dbReference>
<feature type="transmembrane region" description="Helical" evidence="1">
    <location>
        <begin position="251"/>
        <end position="271"/>
    </location>
</feature>
<proteinExistence type="predicted"/>
<keyword evidence="1" id="KW-0472">Membrane</keyword>
<sequence>MTAPVLSPALPIVPPVAGRPPLHRALLTAALAVALVSLAVALVGLVVDPRSIGGAPAWLKPAKFGVSTALYLVALRWMLGVVRGHRRLLTAIAAVLLVGLSFELVAIALQVVRGTTSHFNTGSAFDVALYGSMGGVISTVLLATAVGAVLVLRAPGVDRTIAAGMRWGLLVTLLGMTEAVLMTVNFGWSDGGGHTVGGVDGGPGLPITGWSTEHGDLRIGHFVGLHALQVLPILAFLLLRVPGLGARTRTRLLTVAGAAYGGVLVLVTAQALRGQPLLAPDGWTLAAAAVLLAGVGTAAAAVLRRGA</sequence>
<keyword evidence="1" id="KW-1133">Transmembrane helix</keyword>
<feature type="transmembrane region" description="Helical" evidence="1">
    <location>
        <begin position="129"/>
        <end position="152"/>
    </location>
</feature>
<feature type="transmembrane region" description="Helical" evidence="1">
    <location>
        <begin position="88"/>
        <end position="109"/>
    </location>
</feature>
<protein>
    <submittedName>
        <fullName evidence="2">Uncharacterized protein</fullName>
    </submittedName>
</protein>
<gene>
    <name evidence="2" type="ORF">D1781_10200</name>
</gene>
<feature type="transmembrane region" description="Helical" evidence="1">
    <location>
        <begin position="283"/>
        <end position="303"/>
    </location>
</feature>
<accession>A0A3A1TUI8</accession>
<evidence type="ECO:0000313" key="2">
    <source>
        <dbReference type="EMBL" id="RIX27892.1"/>
    </source>
</evidence>
<evidence type="ECO:0000256" key="1">
    <source>
        <dbReference type="SAM" id="Phobius"/>
    </source>
</evidence>
<name>A0A3A1TUI8_9MICO</name>
<dbReference type="OrthoDB" id="343560at2"/>
<evidence type="ECO:0000313" key="3">
    <source>
        <dbReference type="Proteomes" id="UP000265742"/>
    </source>
</evidence>
<reference evidence="3" key="1">
    <citation type="submission" date="2018-09" db="EMBL/GenBank/DDBJ databases">
        <authorList>
            <person name="Kim I."/>
        </authorList>
    </citation>
    <scope>NUCLEOTIDE SEQUENCE [LARGE SCALE GENOMIC DNA]</scope>
    <source>
        <strain evidence="3">DD4a</strain>
    </source>
</reference>
<keyword evidence="3" id="KW-1185">Reference proteome</keyword>
<dbReference type="AlphaFoldDB" id="A0A3A1TUI8"/>
<feature type="transmembrane region" description="Helical" evidence="1">
    <location>
        <begin position="25"/>
        <end position="47"/>
    </location>
</feature>